<dbReference type="InterPro" id="IPR010131">
    <property type="entry name" value="MdtP/NodT-like"/>
</dbReference>
<keyword evidence="2" id="KW-0732">Signal</keyword>
<dbReference type="Pfam" id="PF02321">
    <property type="entry name" value="OEP"/>
    <property type="match status" value="2"/>
</dbReference>
<keyword evidence="2" id="KW-0812">Transmembrane</keyword>
<dbReference type="Gene3D" id="1.20.1600.10">
    <property type="entry name" value="Outer membrane efflux proteins (OEP)"/>
    <property type="match status" value="1"/>
</dbReference>
<keyword evidence="5" id="KW-1185">Reference proteome</keyword>
<evidence type="ECO:0000256" key="2">
    <source>
        <dbReference type="RuleBase" id="RU362097"/>
    </source>
</evidence>
<dbReference type="Gene3D" id="2.20.200.10">
    <property type="entry name" value="Outer membrane efflux proteins (OEP)"/>
    <property type="match status" value="1"/>
</dbReference>
<name>A0ABU9Z139_9RHOO</name>
<comment type="similarity">
    <text evidence="1 2">Belongs to the outer membrane factor (OMF) (TC 1.B.17) family.</text>
</comment>
<protein>
    <submittedName>
        <fullName evidence="4">Efflux transporter outer membrane subunit</fullName>
    </submittedName>
</protein>
<dbReference type="NCBIfam" id="TIGR01845">
    <property type="entry name" value="outer_NodT"/>
    <property type="match status" value="1"/>
</dbReference>
<evidence type="ECO:0000313" key="5">
    <source>
        <dbReference type="Proteomes" id="UP001410394"/>
    </source>
</evidence>
<dbReference type="RefSeq" id="WP_345920554.1">
    <property type="nucleotide sequence ID" value="NZ_JBDIVE010000008.1"/>
</dbReference>
<dbReference type="Proteomes" id="UP001410394">
    <property type="component" value="Unassembled WGS sequence"/>
</dbReference>
<comment type="subcellular location">
    <subcellularLocation>
        <location evidence="2">Cell membrane</location>
        <topology evidence="2">Lipid-anchor</topology>
    </subcellularLocation>
</comment>
<keyword evidence="2" id="KW-0564">Palmitate</keyword>
<accession>A0ABU9Z139</accession>
<sequence length="471" mass="49876">MNTPHSSVFRRSLLTVLVALALPVLAACVAGPDYIKPAQDLPADFKEARGWKSAQPADTLPRGQWWEVYGDAELNALVAQLDVSNQNVQLALAQYRQAQATADAARASFSPTLGASAGASRSDSGSKTANSFKLGLDASWEPDLWGSIARSVESNDASLQSSAASLAAASLSAQASLVQNYFQLRVTDASIALQTRTVEDYRRALQITQNQFAAGIVTRSDVAQAQTQLKTAEASLIDLGVTRAQLEHAIAILIGKAPARFELGSKTSLAPLPELPLSLPSSLLERRPDVAAAERKVAAANAQIGVARAAFFPSLSLSGSAGYQASRVSDWFDVPARVWSLGASLAATLFDGGLREARTRNAIAAYDATVAQYRQSVLGAFQEVEDNLVALRLLADEAQVQEQAVAAAREAQRLALDQYKAGTTSYTSVISAQSALNSAERNALQLLGRRYTASALLIKAIGGGWQGLDAY</sequence>
<gene>
    <name evidence="4" type="ORF">ABDB84_14980</name>
</gene>
<dbReference type="PANTHER" id="PTHR30203">
    <property type="entry name" value="OUTER MEMBRANE CATION EFFLUX PROTEIN"/>
    <property type="match status" value="1"/>
</dbReference>
<organism evidence="4 5">
    <name type="scientific">Uliginosibacterium sediminicola</name>
    <dbReference type="NCBI Taxonomy" id="2024550"/>
    <lineage>
        <taxon>Bacteria</taxon>
        <taxon>Pseudomonadati</taxon>
        <taxon>Pseudomonadota</taxon>
        <taxon>Betaproteobacteria</taxon>
        <taxon>Rhodocyclales</taxon>
        <taxon>Zoogloeaceae</taxon>
        <taxon>Uliginosibacterium</taxon>
    </lineage>
</organism>
<keyword evidence="3" id="KW-0175">Coiled coil</keyword>
<dbReference type="EMBL" id="JBDIVE010000008">
    <property type="protein sequence ID" value="MEN3069784.1"/>
    <property type="molecule type" value="Genomic_DNA"/>
</dbReference>
<feature type="coiled-coil region" evidence="3">
    <location>
        <begin position="381"/>
        <end position="411"/>
    </location>
</feature>
<keyword evidence="2" id="KW-0472">Membrane</keyword>
<dbReference type="PANTHER" id="PTHR30203:SF33">
    <property type="entry name" value="BLR4455 PROTEIN"/>
    <property type="match status" value="1"/>
</dbReference>
<dbReference type="SUPFAM" id="SSF56954">
    <property type="entry name" value="Outer membrane efflux proteins (OEP)"/>
    <property type="match status" value="1"/>
</dbReference>
<proteinExistence type="inferred from homology"/>
<feature type="signal peptide" evidence="2">
    <location>
        <begin position="1"/>
        <end position="26"/>
    </location>
</feature>
<evidence type="ECO:0000256" key="1">
    <source>
        <dbReference type="ARBA" id="ARBA00007613"/>
    </source>
</evidence>
<evidence type="ECO:0000313" key="4">
    <source>
        <dbReference type="EMBL" id="MEN3069784.1"/>
    </source>
</evidence>
<feature type="chain" id="PRO_5045005988" evidence="2">
    <location>
        <begin position="27"/>
        <end position="471"/>
    </location>
</feature>
<evidence type="ECO:0000256" key="3">
    <source>
        <dbReference type="SAM" id="Coils"/>
    </source>
</evidence>
<keyword evidence="2" id="KW-0449">Lipoprotein</keyword>
<comment type="caution">
    <text evidence="4">The sequence shown here is derived from an EMBL/GenBank/DDBJ whole genome shotgun (WGS) entry which is preliminary data.</text>
</comment>
<keyword evidence="2" id="KW-1134">Transmembrane beta strand</keyword>
<reference evidence="4 5" key="1">
    <citation type="journal article" date="2018" name="Int. J. Syst. Evol. Microbiol.">
        <title>Uliginosibacterium sediminicola sp. nov., isolated from freshwater sediment.</title>
        <authorList>
            <person name="Hwang W.M."/>
            <person name="Kim S.M."/>
            <person name="Kang K."/>
            <person name="Ahn T.Y."/>
        </authorList>
    </citation>
    <scope>NUCLEOTIDE SEQUENCE [LARGE SCALE GENOMIC DNA]</scope>
    <source>
        <strain evidence="4 5">M1-21</strain>
    </source>
</reference>
<dbReference type="InterPro" id="IPR003423">
    <property type="entry name" value="OMP_efflux"/>
</dbReference>